<feature type="chain" id="PRO_5044505736" description="Porin" evidence="1">
    <location>
        <begin position="33"/>
        <end position="490"/>
    </location>
</feature>
<dbReference type="NCBIfam" id="TIGR02001">
    <property type="entry name" value="gcw_chp"/>
    <property type="match status" value="2"/>
</dbReference>
<organism evidence="2 3">
    <name type="scientific">Pseudoalteromonas fuliginea</name>
    <dbReference type="NCBI Taxonomy" id="1872678"/>
    <lineage>
        <taxon>Bacteria</taxon>
        <taxon>Pseudomonadati</taxon>
        <taxon>Pseudomonadota</taxon>
        <taxon>Gammaproteobacteria</taxon>
        <taxon>Alteromonadales</taxon>
        <taxon>Pseudoalteromonadaceae</taxon>
        <taxon>Pseudoalteromonas</taxon>
    </lineage>
</organism>
<name>A0AB73BG28_9GAMM</name>
<dbReference type="Proteomes" id="UP000324162">
    <property type="component" value="Unassembled WGS sequence"/>
</dbReference>
<proteinExistence type="predicted"/>
<feature type="signal peptide" evidence="1">
    <location>
        <begin position="1"/>
        <end position="32"/>
    </location>
</feature>
<keyword evidence="1" id="KW-0732">Signal</keyword>
<evidence type="ECO:0008006" key="4">
    <source>
        <dbReference type="Google" id="ProtNLM"/>
    </source>
</evidence>
<dbReference type="AlphaFoldDB" id="A0AB73BG28"/>
<reference evidence="2 3" key="1">
    <citation type="submission" date="2019-01" db="EMBL/GenBank/DDBJ databases">
        <title>Genome sequences of marine Pseudoalteromonas species.</title>
        <authorList>
            <person name="Boraston A.B."/>
            <person name="Hehemann J.-H."/>
            <person name="Vickers C.J."/>
            <person name="Salama-Alber O."/>
            <person name="Abe K."/>
            <person name="Hettle A.J."/>
        </authorList>
    </citation>
    <scope>NUCLEOTIDE SEQUENCE [LARGE SCALE GENOMIC DNA]</scope>
    <source>
        <strain evidence="2 3">PS42</strain>
    </source>
</reference>
<evidence type="ECO:0000313" key="2">
    <source>
        <dbReference type="EMBL" id="KAA1159803.1"/>
    </source>
</evidence>
<dbReference type="SUPFAM" id="SSF56935">
    <property type="entry name" value="Porins"/>
    <property type="match status" value="1"/>
</dbReference>
<sequence length="490" mass="54744">MRYPCLKNDVRFKLSSTLIALLGLTLATSIQAKDVADADSKEDERWSIYGTLSSDDIEHGFSRTLGDPGVQAAMIYRDPSGWGGGFRAKTIDFVANGLADRDLFVSLRGFIGYEWQLDDEWQARVSGHYLNFPGSTAESSSYEEVYGELLYAELFRFRVDYGHDRYTLKEDSVAYELTGHYPIGLGYTIDGMFGFHDAEKLLGDSYSYHSLGVSKRFGPFAISLMYHDTSKRGDKLFDSLGEMNGLDLTKVTDPGFVLSFSSRSDVFERTEWQRWDGYKGFSSSVDIVSNYVSKGVSQTEDNPAVQLSVDYGWNNGVYTGVWVSNVDYVPRGQEEDGADFEVDLYLGYSFEISEGLNLDASYVYYDYPGIEDALENDFDYGEFILGASYDHFGAKIGYSNDQVASGEKGTWYQGTADYELIESVSFNMEIGHYDRSNFGHSYNWWGAGLAYDMGKFNLGLAVTQTSSAAKLDNTGGQADNHIIANVSYSF</sequence>
<dbReference type="RefSeq" id="WP_149614451.1">
    <property type="nucleotide sequence ID" value="NZ_SEUK01000050.1"/>
</dbReference>
<evidence type="ECO:0000313" key="3">
    <source>
        <dbReference type="Proteomes" id="UP000324162"/>
    </source>
</evidence>
<accession>A0AB73BG28</accession>
<evidence type="ECO:0000256" key="1">
    <source>
        <dbReference type="SAM" id="SignalP"/>
    </source>
</evidence>
<dbReference type="InterPro" id="IPR010239">
    <property type="entry name" value="CHP02001"/>
</dbReference>
<dbReference type="Pfam" id="PF09694">
    <property type="entry name" value="Gcw_chp"/>
    <property type="match status" value="2"/>
</dbReference>
<dbReference type="EMBL" id="SEUK01000050">
    <property type="protein sequence ID" value="KAA1159803.1"/>
    <property type="molecule type" value="Genomic_DNA"/>
</dbReference>
<protein>
    <recommendedName>
        <fullName evidence="4">Porin</fullName>
    </recommendedName>
</protein>
<comment type="caution">
    <text evidence="2">The sequence shown here is derived from an EMBL/GenBank/DDBJ whole genome shotgun (WGS) entry which is preliminary data.</text>
</comment>
<gene>
    <name evidence="2" type="ORF">EU508_11775</name>
</gene>